<dbReference type="InterPro" id="IPR013320">
    <property type="entry name" value="ConA-like_dom_sf"/>
</dbReference>
<name>A0A3E0J0Y0_9BACI</name>
<evidence type="ECO:0000259" key="5">
    <source>
        <dbReference type="Pfam" id="PF00251"/>
    </source>
</evidence>
<evidence type="ECO:0000256" key="1">
    <source>
        <dbReference type="ARBA" id="ARBA00009902"/>
    </source>
</evidence>
<evidence type="ECO:0000256" key="2">
    <source>
        <dbReference type="ARBA" id="ARBA00022801"/>
    </source>
</evidence>
<gene>
    <name evidence="7" type="ORF">DYE48_18620</name>
</gene>
<dbReference type="Pfam" id="PF00251">
    <property type="entry name" value="Glyco_hydro_32N"/>
    <property type="match status" value="1"/>
</dbReference>
<comment type="caution">
    <text evidence="7">The sequence shown here is derived from an EMBL/GenBank/DDBJ whole genome shotgun (WGS) entry which is preliminary data.</text>
</comment>
<evidence type="ECO:0000259" key="6">
    <source>
        <dbReference type="Pfam" id="PF08244"/>
    </source>
</evidence>
<feature type="domain" description="Glycosyl hydrolase family 32 C-terminal" evidence="6">
    <location>
        <begin position="352"/>
        <end position="448"/>
    </location>
</feature>
<organism evidence="7 8">
    <name type="scientific">Halobacillus trueperi</name>
    <dbReference type="NCBI Taxonomy" id="156205"/>
    <lineage>
        <taxon>Bacteria</taxon>
        <taxon>Bacillati</taxon>
        <taxon>Bacillota</taxon>
        <taxon>Bacilli</taxon>
        <taxon>Bacillales</taxon>
        <taxon>Bacillaceae</taxon>
        <taxon>Halobacillus</taxon>
    </lineage>
</organism>
<dbReference type="CDD" id="cd18622">
    <property type="entry name" value="GH32_Inu-like"/>
    <property type="match status" value="1"/>
</dbReference>
<proteinExistence type="inferred from homology"/>
<dbReference type="Proteomes" id="UP000256305">
    <property type="component" value="Unassembled WGS sequence"/>
</dbReference>
<dbReference type="RefSeq" id="WP_115824874.1">
    <property type="nucleotide sequence ID" value="NZ_QUAE01000025.1"/>
</dbReference>
<dbReference type="AlphaFoldDB" id="A0A3E0J0Y0"/>
<dbReference type="InterPro" id="IPR013189">
    <property type="entry name" value="Glyco_hydro_32_C"/>
</dbReference>
<reference evidence="7 8" key="1">
    <citation type="submission" date="2018-08" db="EMBL/GenBank/DDBJ databases">
        <title>Genome sequence of Halobacillus trueperi KCTC 3686.</title>
        <authorList>
            <person name="Cho K.H."/>
            <person name="Kwak M.-J."/>
            <person name="Kim B.-Y."/>
            <person name="Chun J."/>
        </authorList>
    </citation>
    <scope>NUCLEOTIDE SEQUENCE [LARGE SCALE GENOMIC DNA]</scope>
    <source>
        <strain evidence="7 8">KCTC 3686</strain>
    </source>
</reference>
<dbReference type="SMART" id="SM00640">
    <property type="entry name" value="Glyco_32"/>
    <property type="match status" value="1"/>
</dbReference>
<dbReference type="PROSITE" id="PS00609">
    <property type="entry name" value="GLYCOSYL_HYDROL_F32"/>
    <property type="match status" value="1"/>
</dbReference>
<keyword evidence="8" id="KW-1185">Reference proteome</keyword>
<dbReference type="InterPro" id="IPR018053">
    <property type="entry name" value="Glyco_hydro_32_AS"/>
</dbReference>
<evidence type="ECO:0000256" key="4">
    <source>
        <dbReference type="RuleBase" id="RU362110"/>
    </source>
</evidence>
<dbReference type="PANTHER" id="PTHR42800:SF1">
    <property type="entry name" value="EXOINULINASE INUD (AFU_ORTHOLOGUE AFUA_5G00480)"/>
    <property type="match status" value="1"/>
</dbReference>
<dbReference type="Gene3D" id="2.60.120.560">
    <property type="entry name" value="Exo-inulinase, domain 1"/>
    <property type="match status" value="1"/>
</dbReference>
<dbReference type="GO" id="GO:0005987">
    <property type="term" value="P:sucrose catabolic process"/>
    <property type="evidence" value="ECO:0007669"/>
    <property type="project" value="TreeGrafter"/>
</dbReference>
<dbReference type="InterPro" id="IPR023296">
    <property type="entry name" value="Glyco_hydro_beta-prop_sf"/>
</dbReference>
<evidence type="ECO:0000256" key="3">
    <source>
        <dbReference type="ARBA" id="ARBA00023295"/>
    </source>
</evidence>
<dbReference type="GO" id="GO:0005737">
    <property type="term" value="C:cytoplasm"/>
    <property type="evidence" value="ECO:0007669"/>
    <property type="project" value="TreeGrafter"/>
</dbReference>
<keyword evidence="2 4" id="KW-0378">Hydrolase</keyword>
<dbReference type="Pfam" id="PF08244">
    <property type="entry name" value="Glyco_hydro_32C"/>
    <property type="match status" value="1"/>
</dbReference>
<accession>A0A3E0J0Y0</accession>
<keyword evidence="3 4" id="KW-0326">Glycosidase</keyword>
<evidence type="ECO:0000313" key="7">
    <source>
        <dbReference type="EMBL" id="REJ06502.1"/>
    </source>
</evidence>
<dbReference type="InterPro" id="IPR013148">
    <property type="entry name" value="Glyco_hydro_32_N"/>
</dbReference>
<sequence>MEKQLYRPHFHFIPESNWINDPNGLCYLEGEYHLFYQHHPKSKVWGPMHWGHAVSRDLLHWEHLPIALYPDENGQIFSGSAVVDEENTSGLQEGETPVMIALFTHHQEGHETQSIAYSKDKGRSWTKYPHNPVIENPGLKDFRDPKMFRYEDVWMMILACGDHIRFYQSENLLDWAYVSSFGQAYGTHGGVWECPDLIRFQTEEGGKWVLIVSINPGGPNGGSAIQYFTGDFDGKVFHCDQPKEQVKWADFGRDFYAAVTWSNLSYPLWIGWMSNWQYANEVPTHPFRGSMSSPRKLSLRKVEGDYQLVQEPVDVSPLAERTESKSLHLVAAETASHKLSKQSHVIIDYEYPSVPFELSIKGEGEKVTMKFDPSTSNFSLDRTEVKNTQFSEHFASVDSISLKHMEDMELIIDECSVEIFLNQGTIVMTELFYMDTELFTLEWEAGDSEIKVDYQVQELSTALQKAEKS</sequence>
<comment type="similarity">
    <text evidence="1 4">Belongs to the glycosyl hydrolase 32 family.</text>
</comment>
<protein>
    <submittedName>
        <fullName evidence="7">Glycoside hydrolase family 32 protein</fullName>
    </submittedName>
</protein>
<dbReference type="SUPFAM" id="SSF75005">
    <property type="entry name" value="Arabinanase/levansucrase/invertase"/>
    <property type="match status" value="1"/>
</dbReference>
<dbReference type="SUPFAM" id="SSF49899">
    <property type="entry name" value="Concanavalin A-like lectins/glucanases"/>
    <property type="match status" value="1"/>
</dbReference>
<dbReference type="PANTHER" id="PTHR42800">
    <property type="entry name" value="EXOINULINASE INUD (AFU_ORTHOLOGUE AFUA_5G00480)"/>
    <property type="match status" value="1"/>
</dbReference>
<dbReference type="GO" id="GO:0004575">
    <property type="term" value="F:sucrose alpha-glucosidase activity"/>
    <property type="evidence" value="ECO:0007669"/>
    <property type="project" value="TreeGrafter"/>
</dbReference>
<feature type="domain" description="Glycosyl hydrolase family 32 N-terminal" evidence="5">
    <location>
        <begin position="11"/>
        <end position="312"/>
    </location>
</feature>
<evidence type="ECO:0000313" key="8">
    <source>
        <dbReference type="Proteomes" id="UP000256305"/>
    </source>
</evidence>
<dbReference type="Gene3D" id="2.115.10.20">
    <property type="entry name" value="Glycosyl hydrolase domain, family 43"/>
    <property type="match status" value="1"/>
</dbReference>
<dbReference type="EMBL" id="QUAE01000025">
    <property type="protein sequence ID" value="REJ06502.1"/>
    <property type="molecule type" value="Genomic_DNA"/>
</dbReference>
<dbReference type="InterPro" id="IPR001362">
    <property type="entry name" value="Glyco_hydro_32"/>
</dbReference>